<feature type="transmembrane region" description="Helical" evidence="5">
    <location>
        <begin position="357"/>
        <end position="377"/>
    </location>
</feature>
<evidence type="ECO:0000256" key="1">
    <source>
        <dbReference type="ARBA" id="ARBA00004141"/>
    </source>
</evidence>
<dbReference type="RefSeq" id="WP_114714445.1">
    <property type="nucleotide sequence ID" value="NZ_KZ857261.1"/>
</dbReference>
<feature type="transmembrane region" description="Helical" evidence="5">
    <location>
        <begin position="35"/>
        <end position="62"/>
    </location>
</feature>
<evidence type="ECO:0000256" key="3">
    <source>
        <dbReference type="ARBA" id="ARBA00022989"/>
    </source>
</evidence>
<reference evidence="6 7" key="1">
    <citation type="submission" date="2017-03" db="EMBL/GenBank/DDBJ databases">
        <title>Genome analysis of Rhizobial strains effectives or ineffectives for nitrogen fixation isolated from bean seeds.</title>
        <authorList>
            <person name="Peralta H."/>
            <person name="Aguilar-Vera A."/>
            <person name="Mora Y."/>
            <person name="Vargas-Lagunas C."/>
            <person name="Girard L."/>
            <person name="Mora J."/>
        </authorList>
    </citation>
    <scope>NUCLEOTIDE SEQUENCE [LARGE SCALE GENOMIC DNA]</scope>
    <source>
        <strain evidence="6 7">CCGM3</strain>
    </source>
</reference>
<feature type="transmembrane region" description="Helical" evidence="5">
    <location>
        <begin position="328"/>
        <end position="345"/>
    </location>
</feature>
<evidence type="ECO:0000256" key="2">
    <source>
        <dbReference type="ARBA" id="ARBA00022692"/>
    </source>
</evidence>
<gene>
    <name evidence="6" type="ORF">B5K06_20080</name>
</gene>
<dbReference type="OrthoDB" id="517560at2"/>
<name>A0A370KL01_9HYPH</name>
<keyword evidence="4 5" id="KW-0472">Membrane</keyword>
<dbReference type="Proteomes" id="UP000254939">
    <property type="component" value="Unassembled WGS sequence"/>
</dbReference>
<dbReference type="Pfam" id="PF07681">
    <property type="entry name" value="DoxX"/>
    <property type="match status" value="1"/>
</dbReference>
<comment type="caution">
    <text evidence="6">The sequence shown here is derived from an EMBL/GenBank/DDBJ whole genome shotgun (WGS) entry which is preliminary data.</text>
</comment>
<evidence type="ECO:0000256" key="4">
    <source>
        <dbReference type="ARBA" id="ARBA00023136"/>
    </source>
</evidence>
<organism evidence="6 7">
    <name type="scientific">Rhizobium grahamii</name>
    <dbReference type="NCBI Taxonomy" id="1120045"/>
    <lineage>
        <taxon>Bacteria</taxon>
        <taxon>Pseudomonadati</taxon>
        <taxon>Pseudomonadota</taxon>
        <taxon>Alphaproteobacteria</taxon>
        <taxon>Hyphomicrobiales</taxon>
        <taxon>Rhizobiaceae</taxon>
        <taxon>Rhizobium/Agrobacterium group</taxon>
        <taxon>Rhizobium</taxon>
    </lineage>
</organism>
<accession>A0A370KL01</accession>
<feature type="transmembrane region" description="Helical" evidence="5">
    <location>
        <begin position="138"/>
        <end position="159"/>
    </location>
</feature>
<evidence type="ECO:0000313" key="6">
    <source>
        <dbReference type="EMBL" id="RDJ08850.1"/>
    </source>
</evidence>
<feature type="transmembrane region" description="Helical" evidence="5">
    <location>
        <begin position="209"/>
        <end position="228"/>
    </location>
</feature>
<dbReference type="AlphaFoldDB" id="A0A370KL01"/>
<keyword evidence="3 5" id="KW-1133">Transmembrane helix</keyword>
<proteinExistence type="predicted"/>
<dbReference type="GO" id="GO:0016020">
    <property type="term" value="C:membrane"/>
    <property type="evidence" value="ECO:0007669"/>
    <property type="project" value="UniProtKB-SubCell"/>
</dbReference>
<feature type="transmembrane region" description="Helical" evidence="5">
    <location>
        <begin position="281"/>
        <end position="299"/>
    </location>
</feature>
<sequence length="386" mass="42727">MATFKFNVQDTIFSAARTEGPERTRRDEGPPSPQVASIGAYFTPLLLEATLCILAIATLMVWSTPAEAHVKWFTSFDIATPARPISETLASPWFWLAVAIAVPLFAVTAALERTVIGTRILILMDSVSEPLWNRADDFVRAITAAFFVAIFVIGGVYLTPDLPTPAEWVSWTQLVVAAGLFCRRTMWLSAVGILALWSAALHQYQIFHLLDYVGLGLGIAGYLVLFSLNGPWWHRQRFNVLRWAIAITLMRSSFEKFAYPEWFQPLAQERPFLTFGMPTDVFLPMAGVVEFTLGLGLLWTPLIRRFSAVALLIIFSAAVVPFGRLDLVGHSLIIMMLVIATIDPTRDTQVAPAFKRAIVGVPAGFVAALAILAPTYWSLHMALYGH</sequence>
<comment type="subcellular location">
    <subcellularLocation>
        <location evidence="1">Membrane</location>
        <topology evidence="1">Multi-pass membrane protein</topology>
    </subcellularLocation>
</comment>
<evidence type="ECO:0000256" key="5">
    <source>
        <dbReference type="SAM" id="Phobius"/>
    </source>
</evidence>
<protein>
    <recommendedName>
        <fullName evidence="8">DoxX family membrane protein</fullName>
    </recommendedName>
</protein>
<dbReference type="InterPro" id="IPR032808">
    <property type="entry name" value="DoxX"/>
</dbReference>
<keyword evidence="2 5" id="KW-0812">Transmembrane</keyword>
<feature type="transmembrane region" description="Helical" evidence="5">
    <location>
        <begin position="93"/>
        <end position="111"/>
    </location>
</feature>
<evidence type="ECO:0000313" key="7">
    <source>
        <dbReference type="Proteomes" id="UP000254939"/>
    </source>
</evidence>
<evidence type="ECO:0008006" key="8">
    <source>
        <dbReference type="Google" id="ProtNLM"/>
    </source>
</evidence>
<feature type="transmembrane region" description="Helical" evidence="5">
    <location>
        <begin position="171"/>
        <end position="197"/>
    </location>
</feature>
<dbReference type="EMBL" id="NAAC01000018">
    <property type="protein sequence ID" value="RDJ08850.1"/>
    <property type="molecule type" value="Genomic_DNA"/>
</dbReference>